<evidence type="ECO:0000256" key="4">
    <source>
        <dbReference type="ARBA" id="ARBA00022833"/>
    </source>
</evidence>
<evidence type="ECO:0000313" key="9">
    <source>
        <dbReference type="Proteomes" id="UP000624244"/>
    </source>
</evidence>
<dbReference type="Gene3D" id="3.90.180.10">
    <property type="entry name" value="Medium-chain alcohol dehydrogenases, catalytic domain"/>
    <property type="match status" value="1"/>
</dbReference>
<evidence type="ECO:0000259" key="7">
    <source>
        <dbReference type="Pfam" id="PF08240"/>
    </source>
</evidence>
<dbReference type="InterPro" id="IPR036291">
    <property type="entry name" value="NAD(P)-bd_dom_sf"/>
</dbReference>
<protein>
    <recommendedName>
        <fullName evidence="10">Alcohol dehydrogenase-like C-terminal domain-containing protein</fullName>
    </recommendedName>
</protein>
<dbReference type="Gene3D" id="3.40.50.720">
    <property type="entry name" value="NAD(P)-binding Rossmann-like Domain"/>
    <property type="match status" value="1"/>
</dbReference>
<dbReference type="GO" id="GO:0046872">
    <property type="term" value="F:metal ion binding"/>
    <property type="evidence" value="ECO:0007669"/>
    <property type="project" value="UniProtKB-KW"/>
</dbReference>
<dbReference type="Pfam" id="PF08240">
    <property type="entry name" value="ADH_N"/>
    <property type="match status" value="1"/>
</dbReference>
<gene>
    <name evidence="8" type="ORF">GGP41_002707</name>
</gene>
<feature type="domain" description="Alcohol dehydrogenase-like C-terminal" evidence="6">
    <location>
        <begin position="141"/>
        <end position="246"/>
    </location>
</feature>
<proteinExistence type="inferred from homology"/>
<evidence type="ECO:0000259" key="6">
    <source>
        <dbReference type="Pfam" id="PF00107"/>
    </source>
</evidence>
<dbReference type="InterPro" id="IPR013154">
    <property type="entry name" value="ADH-like_N"/>
</dbReference>
<dbReference type="GO" id="GO:0005737">
    <property type="term" value="C:cytoplasm"/>
    <property type="evidence" value="ECO:0007669"/>
    <property type="project" value="TreeGrafter"/>
</dbReference>
<evidence type="ECO:0000256" key="2">
    <source>
        <dbReference type="ARBA" id="ARBA00008072"/>
    </source>
</evidence>
<dbReference type="PANTHER" id="PTHR42940">
    <property type="entry name" value="ALCOHOL DEHYDROGENASE 1-RELATED"/>
    <property type="match status" value="1"/>
</dbReference>
<comment type="cofactor">
    <cofactor evidence="1">
        <name>Zn(2+)</name>
        <dbReference type="ChEBI" id="CHEBI:29105"/>
    </cofactor>
</comment>
<dbReference type="InterPro" id="IPR013149">
    <property type="entry name" value="ADH-like_C"/>
</dbReference>
<evidence type="ECO:0000256" key="5">
    <source>
        <dbReference type="ARBA" id="ARBA00023002"/>
    </source>
</evidence>
<keyword evidence="4" id="KW-0862">Zinc</keyword>
<reference evidence="8" key="1">
    <citation type="submission" date="2019-11" db="EMBL/GenBank/DDBJ databases">
        <title>Bipolaris sorokiniana Genome sequencing.</title>
        <authorList>
            <person name="Wang H."/>
        </authorList>
    </citation>
    <scope>NUCLEOTIDE SEQUENCE</scope>
</reference>
<evidence type="ECO:0000256" key="3">
    <source>
        <dbReference type="ARBA" id="ARBA00022723"/>
    </source>
</evidence>
<dbReference type="EMBL" id="WNKQ01000007">
    <property type="protein sequence ID" value="KAF5850450.1"/>
    <property type="molecule type" value="Genomic_DNA"/>
</dbReference>
<feature type="domain" description="Alcohol dehydrogenase-like N-terminal" evidence="7">
    <location>
        <begin position="1"/>
        <end position="91"/>
    </location>
</feature>
<dbReference type="GO" id="GO:0004022">
    <property type="term" value="F:alcohol dehydrogenase (NAD+) activity"/>
    <property type="evidence" value="ECO:0007669"/>
    <property type="project" value="TreeGrafter"/>
</dbReference>
<comment type="similarity">
    <text evidence="2">Belongs to the zinc-containing alcohol dehydrogenase family.</text>
</comment>
<dbReference type="PANTHER" id="PTHR42940:SF8">
    <property type="entry name" value="VACUOLAR PROTEIN SORTING-ASSOCIATED PROTEIN 11"/>
    <property type="match status" value="1"/>
</dbReference>
<dbReference type="SUPFAM" id="SSF50129">
    <property type="entry name" value="GroES-like"/>
    <property type="match status" value="1"/>
</dbReference>
<evidence type="ECO:0000313" key="8">
    <source>
        <dbReference type="EMBL" id="KAF5850450.1"/>
    </source>
</evidence>
<sequence>MKAASLCQTDLTIMSGKVGMDWFPLLPGHEVVCAVVQVPEEAALWGFKVGDLVGASFDWSVTLARTKAKGVHIAGFFSEYTTLDAASTVLISRNFGVNTPLKGLDKPLCPIFCAGITIWDGLEQTKLGVSESVGVVGAGDLGQLATAFLTILGHKVVVMDVQEKQLVACKEEYPGVETINSDNCSDLATKLREVNDGNLLNVASVTSGVKAAYDSTLPLLEPYGKLIVIGHPPKPLEISAYMMSDKRLR</sequence>
<comment type="caution">
    <text evidence="8">The sequence shown here is derived from an EMBL/GenBank/DDBJ whole genome shotgun (WGS) entry which is preliminary data.</text>
</comment>
<keyword evidence="5" id="KW-0560">Oxidoreductase</keyword>
<evidence type="ECO:0008006" key="10">
    <source>
        <dbReference type="Google" id="ProtNLM"/>
    </source>
</evidence>
<dbReference type="Proteomes" id="UP000624244">
    <property type="component" value="Unassembled WGS sequence"/>
</dbReference>
<accession>A0A8H5ZJU7</accession>
<dbReference type="InterPro" id="IPR011032">
    <property type="entry name" value="GroES-like_sf"/>
</dbReference>
<evidence type="ECO:0000256" key="1">
    <source>
        <dbReference type="ARBA" id="ARBA00001947"/>
    </source>
</evidence>
<dbReference type="SUPFAM" id="SSF51735">
    <property type="entry name" value="NAD(P)-binding Rossmann-fold domains"/>
    <property type="match status" value="1"/>
</dbReference>
<organism evidence="8 9">
    <name type="scientific">Cochliobolus sativus</name>
    <name type="common">Common root rot and spot blotch fungus</name>
    <name type="synonym">Bipolaris sorokiniana</name>
    <dbReference type="NCBI Taxonomy" id="45130"/>
    <lineage>
        <taxon>Eukaryota</taxon>
        <taxon>Fungi</taxon>
        <taxon>Dikarya</taxon>
        <taxon>Ascomycota</taxon>
        <taxon>Pezizomycotina</taxon>
        <taxon>Dothideomycetes</taxon>
        <taxon>Pleosporomycetidae</taxon>
        <taxon>Pleosporales</taxon>
        <taxon>Pleosporineae</taxon>
        <taxon>Pleosporaceae</taxon>
        <taxon>Bipolaris</taxon>
    </lineage>
</organism>
<dbReference type="AlphaFoldDB" id="A0A8H5ZJU7"/>
<dbReference type="Pfam" id="PF00107">
    <property type="entry name" value="ADH_zinc_N"/>
    <property type="match status" value="1"/>
</dbReference>
<name>A0A8H5ZJU7_COCSA</name>
<keyword evidence="3" id="KW-0479">Metal-binding</keyword>